<evidence type="ECO:0000256" key="3">
    <source>
        <dbReference type="ARBA" id="ARBA00023163"/>
    </source>
</evidence>
<comment type="caution">
    <text evidence="5">The sequence shown here is derived from an EMBL/GenBank/DDBJ whole genome shotgun (WGS) entry which is preliminary data.</text>
</comment>
<protein>
    <submittedName>
        <fullName evidence="5">Helix-turn-helix domain-containing protein</fullName>
    </submittedName>
</protein>
<dbReference type="RefSeq" id="WP_280576377.1">
    <property type="nucleotide sequence ID" value="NZ_JARXRM010000046.1"/>
</dbReference>
<feature type="domain" description="HTH araC/xylS-type" evidence="4">
    <location>
        <begin position="166"/>
        <end position="250"/>
    </location>
</feature>
<proteinExistence type="predicted"/>
<dbReference type="Proteomes" id="UP001156940">
    <property type="component" value="Unassembled WGS sequence"/>
</dbReference>
<sequence>MHTRPYRHRAGPAAAAPALAALLVHESDRDLPRVAIPRPNIQLVVRIGPSARDGLDAHALGIRQQAHRKVVPGGQRAVFARLHLSTHQAALGAPGAALAGRVVALEDLWGEAAARRLRERLAGARDTAAAAAMLERAIAERIAAAPAPGSHARLAAEAAARLADGSVRSVACALGVSERHLRRIFRETVGVSPKAFARLARFHRALSAARRDGTTHWAAIAAAAGYFDQAHLIAEFHAIAGATPRALLAELRAAG</sequence>
<dbReference type="Gene3D" id="1.10.10.60">
    <property type="entry name" value="Homeodomain-like"/>
    <property type="match status" value="1"/>
</dbReference>
<dbReference type="SMART" id="SM00342">
    <property type="entry name" value="HTH_ARAC"/>
    <property type="match status" value="1"/>
</dbReference>
<gene>
    <name evidence="5" type="ORF">QFW77_18635</name>
</gene>
<dbReference type="InterPro" id="IPR018060">
    <property type="entry name" value="HTH_AraC"/>
</dbReference>
<evidence type="ECO:0000313" key="5">
    <source>
        <dbReference type="EMBL" id="MDH5824988.1"/>
    </source>
</evidence>
<organism evidence="5 6">
    <name type="scientific">Luteimonas endophytica</name>
    <dbReference type="NCBI Taxonomy" id="3042023"/>
    <lineage>
        <taxon>Bacteria</taxon>
        <taxon>Pseudomonadati</taxon>
        <taxon>Pseudomonadota</taxon>
        <taxon>Gammaproteobacteria</taxon>
        <taxon>Lysobacterales</taxon>
        <taxon>Lysobacteraceae</taxon>
        <taxon>Luteimonas</taxon>
    </lineage>
</organism>
<dbReference type="PANTHER" id="PTHR46796">
    <property type="entry name" value="HTH-TYPE TRANSCRIPTIONAL ACTIVATOR RHAS-RELATED"/>
    <property type="match status" value="1"/>
</dbReference>
<dbReference type="PANTHER" id="PTHR46796:SF15">
    <property type="entry name" value="BLL1074 PROTEIN"/>
    <property type="match status" value="1"/>
</dbReference>
<keyword evidence="3" id="KW-0804">Transcription</keyword>
<accession>A0ABT6JDT1</accession>
<keyword evidence="2" id="KW-0238">DNA-binding</keyword>
<dbReference type="EMBL" id="JARXRM010000046">
    <property type="protein sequence ID" value="MDH5824988.1"/>
    <property type="molecule type" value="Genomic_DNA"/>
</dbReference>
<dbReference type="InterPro" id="IPR050204">
    <property type="entry name" value="AraC_XylS_family_regulators"/>
</dbReference>
<dbReference type="Pfam" id="PF12833">
    <property type="entry name" value="HTH_18"/>
    <property type="match status" value="1"/>
</dbReference>
<evidence type="ECO:0000256" key="2">
    <source>
        <dbReference type="ARBA" id="ARBA00023125"/>
    </source>
</evidence>
<keyword evidence="6" id="KW-1185">Reference proteome</keyword>
<evidence type="ECO:0000256" key="1">
    <source>
        <dbReference type="ARBA" id="ARBA00023015"/>
    </source>
</evidence>
<name>A0ABT6JDT1_9GAMM</name>
<evidence type="ECO:0000313" key="6">
    <source>
        <dbReference type="Proteomes" id="UP001156940"/>
    </source>
</evidence>
<keyword evidence="1" id="KW-0805">Transcription regulation</keyword>
<dbReference type="PROSITE" id="PS01124">
    <property type="entry name" value="HTH_ARAC_FAMILY_2"/>
    <property type="match status" value="1"/>
</dbReference>
<evidence type="ECO:0000259" key="4">
    <source>
        <dbReference type="PROSITE" id="PS01124"/>
    </source>
</evidence>
<reference evidence="5 6" key="1">
    <citation type="submission" date="2023-04" db="EMBL/GenBank/DDBJ databases">
        <title>Luteimonas endophyticus RD2P54.</title>
        <authorList>
            <person name="Sun J.-Q."/>
        </authorList>
    </citation>
    <scope>NUCLEOTIDE SEQUENCE [LARGE SCALE GENOMIC DNA]</scope>
    <source>
        <strain evidence="5 6">RD2P54</strain>
    </source>
</reference>